<protein>
    <submittedName>
        <fullName evidence="2">Uncharacterized protein</fullName>
    </submittedName>
</protein>
<sequence>MASGVSTSMVLTLLGFCGSVLFIVFVCTRLRLACSLLRRHRRRRAALARFPAASTFLSSVYVDHRQGPPSSAGLDPAAVAAFPTRAFSSSSSNSSDSAAAQ</sequence>
<reference evidence="2 3" key="1">
    <citation type="submission" date="2019-11" db="EMBL/GenBank/DDBJ databases">
        <title>Whole genome sequence of Oryza granulata.</title>
        <authorList>
            <person name="Li W."/>
        </authorList>
    </citation>
    <scope>NUCLEOTIDE SEQUENCE [LARGE SCALE GENOMIC DNA]</scope>
    <source>
        <strain evidence="3">cv. Menghai</strain>
        <tissue evidence="2">Leaf</tissue>
    </source>
</reference>
<keyword evidence="1" id="KW-1133">Transmembrane helix</keyword>
<keyword evidence="3" id="KW-1185">Reference proteome</keyword>
<dbReference type="PANTHER" id="PTHR47035:SF3">
    <property type="entry name" value="OS11G0150450 PROTEIN"/>
    <property type="match status" value="1"/>
</dbReference>
<gene>
    <name evidence="2" type="ORF">E2562_024371</name>
</gene>
<keyword evidence="1" id="KW-0812">Transmembrane</keyword>
<name>A0A6G1CA73_9ORYZ</name>
<dbReference type="Proteomes" id="UP000479710">
    <property type="component" value="Unassembled WGS sequence"/>
</dbReference>
<dbReference type="AlphaFoldDB" id="A0A6G1CA73"/>
<dbReference type="InterPro" id="IPR053070">
    <property type="entry name" value="RING-type_E3_ubiquitin-ligase"/>
</dbReference>
<proteinExistence type="predicted"/>
<dbReference type="EMBL" id="SPHZ02000010">
    <property type="protein sequence ID" value="KAF0896513.1"/>
    <property type="molecule type" value="Genomic_DNA"/>
</dbReference>
<dbReference type="OrthoDB" id="10586291at2759"/>
<comment type="caution">
    <text evidence="2">The sequence shown here is derived from an EMBL/GenBank/DDBJ whole genome shotgun (WGS) entry which is preliminary data.</text>
</comment>
<evidence type="ECO:0000313" key="3">
    <source>
        <dbReference type="Proteomes" id="UP000479710"/>
    </source>
</evidence>
<dbReference type="PANTHER" id="PTHR47035">
    <property type="entry name" value="OS11G0150450 PROTEIN"/>
    <property type="match status" value="1"/>
</dbReference>
<accession>A0A6G1CA73</accession>
<organism evidence="2 3">
    <name type="scientific">Oryza meyeriana var. granulata</name>
    <dbReference type="NCBI Taxonomy" id="110450"/>
    <lineage>
        <taxon>Eukaryota</taxon>
        <taxon>Viridiplantae</taxon>
        <taxon>Streptophyta</taxon>
        <taxon>Embryophyta</taxon>
        <taxon>Tracheophyta</taxon>
        <taxon>Spermatophyta</taxon>
        <taxon>Magnoliopsida</taxon>
        <taxon>Liliopsida</taxon>
        <taxon>Poales</taxon>
        <taxon>Poaceae</taxon>
        <taxon>BOP clade</taxon>
        <taxon>Oryzoideae</taxon>
        <taxon>Oryzeae</taxon>
        <taxon>Oryzinae</taxon>
        <taxon>Oryza</taxon>
        <taxon>Oryza meyeriana</taxon>
    </lineage>
</organism>
<evidence type="ECO:0000256" key="1">
    <source>
        <dbReference type="SAM" id="Phobius"/>
    </source>
</evidence>
<keyword evidence="1" id="KW-0472">Membrane</keyword>
<evidence type="ECO:0000313" key="2">
    <source>
        <dbReference type="EMBL" id="KAF0896513.1"/>
    </source>
</evidence>
<feature type="transmembrane region" description="Helical" evidence="1">
    <location>
        <begin position="12"/>
        <end position="34"/>
    </location>
</feature>